<feature type="region of interest" description="Disordered" evidence="1">
    <location>
        <begin position="61"/>
        <end position="85"/>
    </location>
</feature>
<organism evidence="2 3">
    <name type="scientific">Ditylenchus destructor</name>
    <dbReference type="NCBI Taxonomy" id="166010"/>
    <lineage>
        <taxon>Eukaryota</taxon>
        <taxon>Metazoa</taxon>
        <taxon>Ecdysozoa</taxon>
        <taxon>Nematoda</taxon>
        <taxon>Chromadorea</taxon>
        <taxon>Rhabditida</taxon>
        <taxon>Tylenchina</taxon>
        <taxon>Tylenchomorpha</taxon>
        <taxon>Sphaerularioidea</taxon>
        <taxon>Anguinidae</taxon>
        <taxon>Anguininae</taxon>
        <taxon>Ditylenchus</taxon>
    </lineage>
</organism>
<name>A0AAD4R6T0_9BILA</name>
<dbReference type="AlphaFoldDB" id="A0AAD4R6T0"/>
<evidence type="ECO:0000313" key="2">
    <source>
        <dbReference type="EMBL" id="KAI1720249.1"/>
    </source>
</evidence>
<proteinExistence type="predicted"/>
<reference evidence="2" key="1">
    <citation type="submission" date="2022-01" db="EMBL/GenBank/DDBJ databases">
        <title>Genome Sequence Resource for Two Populations of Ditylenchus destructor, the Migratory Endoparasitic Phytonematode.</title>
        <authorList>
            <person name="Zhang H."/>
            <person name="Lin R."/>
            <person name="Xie B."/>
        </authorList>
    </citation>
    <scope>NUCLEOTIDE SEQUENCE</scope>
    <source>
        <strain evidence="2">BazhouSP</strain>
    </source>
</reference>
<dbReference type="Proteomes" id="UP001201812">
    <property type="component" value="Unassembled WGS sequence"/>
</dbReference>
<accession>A0AAD4R6T0</accession>
<feature type="compositionally biased region" description="Polar residues" evidence="1">
    <location>
        <begin position="73"/>
        <end position="82"/>
    </location>
</feature>
<dbReference type="EMBL" id="JAKKPZ010000006">
    <property type="protein sequence ID" value="KAI1720249.1"/>
    <property type="molecule type" value="Genomic_DNA"/>
</dbReference>
<gene>
    <name evidence="2" type="ORF">DdX_05633</name>
</gene>
<sequence length="141" mass="16322">MLATTFQFAPLLESSGLKTDLPVFRDPLRQRLLKNMQDAPFGTVAPMRPEFFKQECEPIEMPNPEKAMPESTPKVQRTSSPKKSIGRVMFESNIKMRKVWQQVPAENRESLANEIQQFFEELAKKYSSNDNEEPKETKMEP</sequence>
<evidence type="ECO:0000256" key="1">
    <source>
        <dbReference type="SAM" id="MobiDB-lite"/>
    </source>
</evidence>
<keyword evidence="3" id="KW-1185">Reference proteome</keyword>
<comment type="caution">
    <text evidence="2">The sequence shown here is derived from an EMBL/GenBank/DDBJ whole genome shotgun (WGS) entry which is preliminary data.</text>
</comment>
<evidence type="ECO:0000313" key="3">
    <source>
        <dbReference type="Proteomes" id="UP001201812"/>
    </source>
</evidence>
<protein>
    <submittedName>
        <fullName evidence="2">Uncharacterized protein</fullName>
    </submittedName>
</protein>